<feature type="domain" description="RING-type" evidence="2">
    <location>
        <begin position="106"/>
        <end position="148"/>
    </location>
</feature>
<dbReference type="AlphaFoldDB" id="A0A6C0EQ80"/>
<evidence type="ECO:0000256" key="1">
    <source>
        <dbReference type="SAM" id="MobiDB-lite"/>
    </source>
</evidence>
<dbReference type="GO" id="GO:0016567">
    <property type="term" value="P:protein ubiquitination"/>
    <property type="evidence" value="ECO:0007669"/>
    <property type="project" value="UniProtKB-UniPathway"/>
</dbReference>
<dbReference type="SUPFAM" id="SSF57850">
    <property type="entry name" value="RING/U-box"/>
    <property type="match status" value="1"/>
</dbReference>
<sequence>MSGSDSEHDPSIRINIRTGTSTRRAQPPTFEQTIEPRRERVTVELTIQRPINPYTGLLTLLHTASPNIFNLILENSMNDGELERNEAIQLDIEERNCREEEIELECGICKERFQMGERLSTLDNCRHTFHHNCITTWGKYKQECALCRAIIPILER</sequence>
<dbReference type="EMBL" id="MN738877">
    <property type="protein sequence ID" value="QHT29465.1"/>
    <property type="molecule type" value="Genomic_DNA"/>
</dbReference>
<dbReference type="PROSITE" id="PS50089">
    <property type="entry name" value="ZF_RING_2"/>
    <property type="match status" value="1"/>
</dbReference>
<name>A0A6C0EQ80_9ZZZZ</name>
<evidence type="ECO:0000259" key="2">
    <source>
        <dbReference type="PROSITE" id="PS50089"/>
    </source>
</evidence>
<feature type="region of interest" description="Disordered" evidence="1">
    <location>
        <begin position="1"/>
        <end position="30"/>
    </location>
</feature>
<dbReference type="PROSITE" id="PS00282">
    <property type="entry name" value="KAZAL_1"/>
    <property type="match status" value="1"/>
</dbReference>
<dbReference type="Pfam" id="PF13639">
    <property type="entry name" value="zf-RING_2"/>
    <property type="match status" value="1"/>
</dbReference>
<protein>
    <recommendedName>
        <fullName evidence="2">RING-type domain-containing protein</fullName>
    </recommendedName>
</protein>
<dbReference type="SMART" id="SM00184">
    <property type="entry name" value="RING"/>
    <property type="match status" value="1"/>
</dbReference>
<feature type="compositionally biased region" description="Basic and acidic residues" evidence="1">
    <location>
        <begin position="1"/>
        <end position="11"/>
    </location>
</feature>
<reference evidence="3" key="1">
    <citation type="journal article" date="2020" name="Nature">
        <title>Giant virus diversity and host interactions through global metagenomics.</title>
        <authorList>
            <person name="Schulz F."/>
            <person name="Roux S."/>
            <person name="Paez-Espino D."/>
            <person name="Jungbluth S."/>
            <person name="Walsh D.A."/>
            <person name="Denef V.J."/>
            <person name="McMahon K.D."/>
            <person name="Konstantinidis K.T."/>
            <person name="Eloe-Fadrosh E.A."/>
            <person name="Kyrpides N.C."/>
            <person name="Woyke T."/>
        </authorList>
    </citation>
    <scope>NUCLEOTIDE SEQUENCE</scope>
    <source>
        <strain evidence="3">GVMAG-M-3300005589-24</strain>
    </source>
</reference>
<dbReference type="Gene3D" id="3.30.40.10">
    <property type="entry name" value="Zinc/RING finger domain, C3HC4 (zinc finger)"/>
    <property type="match status" value="1"/>
</dbReference>
<evidence type="ECO:0000313" key="3">
    <source>
        <dbReference type="EMBL" id="QHT29465.1"/>
    </source>
</evidence>
<dbReference type="PANTHER" id="PTHR45676:SF178">
    <property type="entry name" value="RING-TYPE E3 UBIQUITIN TRANSFERASE"/>
    <property type="match status" value="1"/>
</dbReference>
<dbReference type="PANTHER" id="PTHR45676">
    <property type="entry name" value="RING-H2 FINGER PROTEIN ATL51-RELATED"/>
    <property type="match status" value="1"/>
</dbReference>
<dbReference type="UniPathway" id="UPA00143"/>
<proteinExistence type="predicted"/>
<feature type="compositionally biased region" description="Polar residues" evidence="1">
    <location>
        <begin position="17"/>
        <end position="30"/>
    </location>
</feature>
<organism evidence="3">
    <name type="scientific">viral metagenome</name>
    <dbReference type="NCBI Taxonomy" id="1070528"/>
    <lineage>
        <taxon>unclassified sequences</taxon>
        <taxon>metagenomes</taxon>
        <taxon>organismal metagenomes</taxon>
    </lineage>
</organism>
<dbReference type="InterPro" id="IPR001841">
    <property type="entry name" value="Znf_RING"/>
</dbReference>
<accession>A0A6C0EQ80</accession>
<dbReference type="InterPro" id="IPR013083">
    <property type="entry name" value="Znf_RING/FYVE/PHD"/>
</dbReference>
<dbReference type="InterPro" id="IPR002350">
    <property type="entry name" value="Kazal_dom"/>
</dbReference>